<protein>
    <submittedName>
        <fullName evidence="5">Trans-sialidase, putative</fullName>
    </submittedName>
</protein>
<feature type="domain" description="Sialidase" evidence="3">
    <location>
        <begin position="106"/>
        <end position="439"/>
    </location>
</feature>
<evidence type="ECO:0000256" key="1">
    <source>
        <dbReference type="SAM" id="MobiDB-lite"/>
    </source>
</evidence>
<keyword evidence="6" id="KW-1185">Reference proteome</keyword>
<dbReference type="SUPFAM" id="SSF50939">
    <property type="entry name" value="Sialidases"/>
    <property type="match status" value="1"/>
</dbReference>
<sequence length="866" mass="93986">MHSRVAAVTAPRAHNRRRVSGSSGGRREGRESERQRPNMSRRVFTSAVLLLLFVVIWMCCGICGAAAVDINFGKHTDPFKGTTLISSKWEEVKVTGRAIVSLHPSSLVKVNGDVFVIGEAQCKEGDGNGRAGIASKHLKGIGATGTDILTTNLNIFCAQLPVEKATNGALTPKEVIRPTTLVVDNGIYVLFGKYSTAAKPPTAVQNDAGLFLAKGIVVEVGDEKKIKWNETHAVNIPLDGTIESLREVASGGGLGALLQDGTLAFPIQATDKDGKSLLMAITLEPSENRWKLSREGVGKDCRDPTIVEWEGDYLLLMASCDGGYKDVYRSTATGTNWNGPFHPITRVWGNSRDRKGYGVRSGFTTATIEEKKVILFTTPVYLEDAREQGEEGGVNGRLHLWVTDGARVYDVGRISGEAHNATVSFLLHNSAEELILLYESATKSEGLHGLIALRLTEQLQRTREVVRRWNELDGAIKKCAPPSIDDSLRQRNLREYIPPFEPINGLVGLLSGNSTDATWADEYLCVNAVVHGPAEKSRRVPNGLTFQGTWAEWPVGKMGQNVPYYFANNKFTLVATVSIHEVPKDDTPVPLVGVKMNDDGNTVLFGLSYTHDKKWSPVFDNNKAAGSRGGEWELKTTYQVALVLDSDNAYVFVDGEEILKKKIKTELFNSHRISHFYIGGDGKDQIAEGSHVKVTDVLLYNRDVYSAHLNKLKRTIGATFQRAAALTVTEPKTLPVMRDVAPTASEATSVTVSDREHVAGDNTGEVNEHNATGHNTPAPENDVAGSGLVAEGDVDGLSQRNASGHENPITQSNRSVSESGGNPDDRLALLNDAKLILHDLRGDSTARVCVSRLLILLGLCGVMAAL</sequence>
<dbReference type="SUPFAM" id="SSF49899">
    <property type="entry name" value="Concanavalin A-like lectins/glucanases"/>
    <property type="match status" value="1"/>
</dbReference>
<dbReference type="EMBL" id="AHKC01012718">
    <property type="protein sequence ID" value="EKF29728.1"/>
    <property type="molecule type" value="Genomic_DNA"/>
</dbReference>
<dbReference type="Pfam" id="PF13859">
    <property type="entry name" value="BNR_3"/>
    <property type="match status" value="1"/>
</dbReference>
<keyword evidence="2" id="KW-1133">Transmembrane helix</keyword>
<keyword evidence="2" id="KW-0812">Transmembrane</keyword>
<evidence type="ECO:0000259" key="4">
    <source>
        <dbReference type="Pfam" id="PF22925"/>
    </source>
</evidence>
<dbReference type="Proteomes" id="UP000007350">
    <property type="component" value="Unassembled WGS sequence"/>
</dbReference>
<dbReference type="AlphaFoldDB" id="K2M428"/>
<feature type="domain" description="Trans-sialidase C-terminal" evidence="4">
    <location>
        <begin position="502"/>
        <end position="704"/>
    </location>
</feature>
<dbReference type="Gene3D" id="2.60.120.200">
    <property type="match status" value="1"/>
</dbReference>
<keyword evidence="2" id="KW-0472">Membrane</keyword>
<feature type="transmembrane region" description="Helical" evidence="2">
    <location>
        <begin position="43"/>
        <end position="68"/>
    </location>
</feature>
<name>K2M428_TRYCR</name>
<organism evidence="5 6">
    <name type="scientific">Trypanosoma cruzi marinkellei</name>
    <dbReference type="NCBI Taxonomy" id="85056"/>
    <lineage>
        <taxon>Eukaryota</taxon>
        <taxon>Discoba</taxon>
        <taxon>Euglenozoa</taxon>
        <taxon>Kinetoplastea</taxon>
        <taxon>Metakinetoplastina</taxon>
        <taxon>Trypanosomatida</taxon>
        <taxon>Trypanosomatidae</taxon>
        <taxon>Trypanosoma</taxon>
        <taxon>Schizotrypanum</taxon>
    </lineage>
</organism>
<dbReference type="Gene3D" id="2.120.10.10">
    <property type="match status" value="1"/>
</dbReference>
<gene>
    <name evidence="5" type="ORF">MOQ_006474</name>
</gene>
<dbReference type="PRINTS" id="PR01803">
    <property type="entry name" value="TCSIALIDASE"/>
</dbReference>
<comment type="caution">
    <text evidence="5">The sequence shown here is derived from an EMBL/GenBank/DDBJ whole genome shotgun (WGS) entry which is preliminary data.</text>
</comment>
<evidence type="ECO:0000256" key="2">
    <source>
        <dbReference type="SAM" id="Phobius"/>
    </source>
</evidence>
<dbReference type="CDD" id="cd15482">
    <property type="entry name" value="Sialidase_non-viral"/>
    <property type="match status" value="1"/>
</dbReference>
<feature type="compositionally biased region" description="Polar residues" evidence="1">
    <location>
        <begin position="798"/>
        <end position="820"/>
    </location>
</feature>
<dbReference type="InterPro" id="IPR013320">
    <property type="entry name" value="ConA-like_dom_sf"/>
</dbReference>
<evidence type="ECO:0000313" key="5">
    <source>
        <dbReference type="EMBL" id="EKF29728.1"/>
    </source>
</evidence>
<dbReference type="Pfam" id="PF22925">
    <property type="entry name" value="TS_C"/>
    <property type="match status" value="1"/>
</dbReference>
<dbReference type="InterPro" id="IPR011040">
    <property type="entry name" value="Sialidase"/>
</dbReference>
<dbReference type="InterPro" id="IPR008377">
    <property type="entry name" value="Sialidase_trypan"/>
</dbReference>
<reference evidence="5 6" key="1">
    <citation type="journal article" date="2012" name="BMC Genomics">
        <title>Comparative genomic analysis of human infective Trypanosoma cruzi lineages with the bat-restricted subspecies T. cruzi marinkellei.</title>
        <authorList>
            <person name="Franzen O."/>
            <person name="Talavera-Lopez C."/>
            <person name="Ochaya S."/>
            <person name="Butler C.E."/>
            <person name="Messenger L.A."/>
            <person name="Lewis M.D."/>
            <person name="Llewellyn M.S."/>
            <person name="Marinkelle C.J."/>
            <person name="Tyler K.M."/>
            <person name="Miles M.A."/>
            <person name="Andersson B."/>
        </authorList>
    </citation>
    <scope>NUCLEOTIDE SEQUENCE [LARGE SCALE GENOMIC DNA]</scope>
    <source>
        <strain evidence="5 6">B7</strain>
    </source>
</reference>
<evidence type="ECO:0000313" key="6">
    <source>
        <dbReference type="Proteomes" id="UP000007350"/>
    </source>
</evidence>
<feature type="region of interest" description="Disordered" evidence="1">
    <location>
        <begin position="1"/>
        <end position="38"/>
    </location>
</feature>
<dbReference type="InterPro" id="IPR055239">
    <property type="entry name" value="TS_C"/>
</dbReference>
<dbReference type="GO" id="GO:0004308">
    <property type="term" value="F:exo-alpha-sialidase activity"/>
    <property type="evidence" value="ECO:0007669"/>
    <property type="project" value="InterPro"/>
</dbReference>
<accession>K2M428</accession>
<feature type="region of interest" description="Disordered" evidence="1">
    <location>
        <begin position="744"/>
        <end position="825"/>
    </location>
</feature>
<evidence type="ECO:0000259" key="3">
    <source>
        <dbReference type="Pfam" id="PF13859"/>
    </source>
</evidence>
<proteinExistence type="predicted"/>
<dbReference type="InterPro" id="IPR036278">
    <property type="entry name" value="Sialidase_sf"/>
</dbReference>
<feature type="compositionally biased region" description="Basic and acidic residues" evidence="1">
    <location>
        <begin position="25"/>
        <end position="36"/>
    </location>
</feature>